<gene>
    <name evidence="4" type="ORF">PVAG01_10154</name>
</gene>
<evidence type="ECO:0000256" key="2">
    <source>
        <dbReference type="SAM" id="MobiDB-lite"/>
    </source>
</evidence>
<evidence type="ECO:0000313" key="4">
    <source>
        <dbReference type="EMBL" id="KAL3418438.1"/>
    </source>
</evidence>
<dbReference type="InterPro" id="IPR011990">
    <property type="entry name" value="TPR-like_helical_dom_sf"/>
</dbReference>
<organism evidence="4 5">
    <name type="scientific">Phlyctema vagabunda</name>
    <dbReference type="NCBI Taxonomy" id="108571"/>
    <lineage>
        <taxon>Eukaryota</taxon>
        <taxon>Fungi</taxon>
        <taxon>Dikarya</taxon>
        <taxon>Ascomycota</taxon>
        <taxon>Pezizomycotina</taxon>
        <taxon>Leotiomycetes</taxon>
        <taxon>Helotiales</taxon>
        <taxon>Dermateaceae</taxon>
        <taxon>Phlyctema</taxon>
    </lineage>
</organism>
<dbReference type="EMBL" id="JBFCZG010000009">
    <property type="protein sequence ID" value="KAL3418438.1"/>
    <property type="molecule type" value="Genomic_DNA"/>
</dbReference>
<reference evidence="4 5" key="1">
    <citation type="submission" date="2024-06" db="EMBL/GenBank/DDBJ databases">
        <title>Complete genome of Phlyctema vagabunda strain 19-DSS-EL-015.</title>
        <authorList>
            <person name="Fiorenzani C."/>
        </authorList>
    </citation>
    <scope>NUCLEOTIDE SEQUENCE [LARGE SCALE GENOMIC DNA]</scope>
    <source>
        <strain evidence="4 5">19-DSS-EL-015</strain>
    </source>
</reference>
<comment type="caution">
    <text evidence="4">The sequence shown here is derived from an EMBL/GenBank/DDBJ whole genome shotgun (WGS) entry which is preliminary data.</text>
</comment>
<evidence type="ECO:0000256" key="1">
    <source>
        <dbReference type="PROSITE-ProRule" id="PRU00708"/>
    </source>
</evidence>
<feature type="repeat" description="PPR" evidence="1">
    <location>
        <begin position="917"/>
        <end position="947"/>
    </location>
</feature>
<dbReference type="InterPro" id="IPR057585">
    <property type="entry name" value="TPR_dom_fungi"/>
</dbReference>
<dbReference type="Gene3D" id="1.25.40.10">
    <property type="entry name" value="Tetratricopeptide repeat domain"/>
    <property type="match status" value="4"/>
</dbReference>
<dbReference type="PROSITE" id="PS51375">
    <property type="entry name" value="PPR"/>
    <property type="match status" value="3"/>
</dbReference>
<keyword evidence="5" id="KW-1185">Reference proteome</keyword>
<feature type="repeat" description="PPR" evidence="1">
    <location>
        <begin position="882"/>
        <end position="916"/>
    </location>
</feature>
<evidence type="ECO:0000313" key="5">
    <source>
        <dbReference type="Proteomes" id="UP001629113"/>
    </source>
</evidence>
<name>A0ABR4P546_9HELO</name>
<feature type="compositionally biased region" description="Polar residues" evidence="2">
    <location>
        <begin position="213"/>
        <end position="237"/>
    </location>
</feature>
<dbReference type="PANTHER" id="PTHR47934">
    <property type="entry name" value="PENTATRICOPEPTIDE REPEAT-CONTAINING PROTEIN PET309, MITOCHONDRIAL"/>
    <property type="match status" value="1"/>
</dbReference>
<protein>
    <submittedName>
        <fullName evidence="4">Pentatricopeptide repeat domain-containing protein</fullName>
    </submittedName>
</protein>
<dbReference type="InterPro" id="IPR051114">
    <property type="entry name" value="Mito_RNA_Proc_CCM1"/>
</dbReference>
<dbReference type="Pfam" id="PF13041">
    <property type="entry name" value="PPR_2"/>
    <property type="match status" value="1"/>
</dbReference>
<dbReference type="InterPro" id="IPR002885">
    <property type="entry name" value="PPR_rpt"/>
</dbReference>
<feature type="repeat" description="PPR" evidence="1">
    <location>
        <begin position="398"/>
        <end position="432"/>
    </location>
</feature>
<dbReference type="Pfam" id="PF24603">
    <property type="entry name" value="TPR_30"/>
    <property type="match status" value="1"/>
</dbReference>
<dbReference type="NCBIfam" id="TIGR00756">
    <property type="entry name" value="PPR"/>
    <property type="match status" value="3"/>
</dbReference>
<dbReference type="Pfam" id="PF13812">
    <property type="entry name" value="PPR_3"/>
    <property type="match status" value="1"/>
</dbReference>
<dbReference type="Proteomes" id="UP001629113">
    <property type="component" value="Unassembled WGS sequence"/>
</dbReference>
<dbReference type="PANTHER" id="PTHR47934:SF6">
    <property type="entry name" value="MITOCHONDRIAL GROUP I INTRON SPLICING FACTOR CCM1-RELATED"/>
    <property type="match status" value="1"/>
</dbReference>
<accession>A0ABR4P546</accession>
<evidence type="ECO:0000259" key="3">
    <source>
        <dbReference type="Pfam" id="PF24603"/>
    </source>
</evidence>
<sequence>MPIYSNLYSNLARQGFTKTFTHGYAQSVVAATHPQVYASNNRPSFALQRRASKAGHYPSYHFQNAFHTSASSSSIVVQERLDKNEGGLDAYFDAWDKQHPVGEPEKEWKQFKFPERIEWKPSSIVVEAEGQSQVEIAADEAVPRAVERSYSTSALDELRSPAENNVAQFAAAEAAALAQIDAAIEKEIKSRNDQEIFERELSIVAARVPTPPLTSESPAPSTASGLEKSPTSAATSVLTEAELQSQNYADHLSELSASGQYDKIPTLFEGMRIAGIKPTATAYNALLDARINLPGDRIQIALTASDIYLDMVRSKVLPNTATYNTLINLLASHSLDVAGLKRRLEEKRSRFGGMEEAGKFMFASNEFEFEILSEADRLDLAIRMFDASVVVRTDRSYPAETYHQLITACAEAGRVPDMVRVYEHMEKSNVVPLATTFSPLISGFTAVGDLTSAVECYNEYKQLAIAHNNGTLDLVDRQDAQIYGTVVKAYVTSDKLEGAMQFYHKIMDAYGANAASIRDCVVYEGFVEGLVARGHLSEALGWADGIQGTFKATAMSKIATVAADNGDKLIASAAFAHVPAHFEGPTMAMLALSVRDADVISAQKYWQILSGPEMNASSSFVEPTAMYAVAMIGSGSALEGLTQADQMFARIRSSVGESNKQVGMEIDEAIDFIGRYMSDRGIADPRLASPEAIAYQQTFTPTPYSATPAYEDTFDPYAASTDFKGSTLIADELERGSNSRAKTSRLSEALGRFKNMRRAGRHPRYITYAKLISAAAREERSALVNDILGMAKSDIPLLVQYPVVRYGWVSILDAMVGASLTLGNRGMAAQYHQELNDMGAAPTANTFGLYITTLKESTKTFDEASEAVKIFHRAKSEGVEPSSFLYNALIGKLGKARRIDDCLFYFAEMRALGIRPTSVTYGTIVNALCRVSDEKFAEELFEEMESMPNYKARPAPYNSLMQFFLTTKRDKAKVLAYYERMQSKGIQPTNHTYKLLVDTHATLEPVNMPAAEAVLDVIRSTGQKPEAVHYSSLIHAKGCVLHDMEGARAVFDSVMADSSIRPQACLYQALFESMVANHRVSETEPILREMASRRVEMTPYIANTLIHGWANKKDISKSKSIFGSVGREKREPSTYEAMTRAYLAVEDRLNAKATVQEMLSRGYPSAVSNKILELLGGGNPEVAL</sequence>
<feature type="region of interest" description="Disordered" evidence="2">
    <location>
        <begin position="209"/>
        <end position="237"/>
    </location>
</feature>
<proteinExistence type="predicted"/>
<feature type="domain" description="Tetratricopeptide repeat" evidence="3">
    <location>
        <begin position="517"/>
        <end position="610"/>
    </location>
</feature>